<dbReference type="GO" id="GO:0022857">
    <property type="term" value="F:transmembrane transporter activity"/>
    <property type="evidence" value="ECO:0007669"/>
    <property type="project" value="InterPro"/>
</dbReference>
<accession>A0A814V7W4</accession>
<dbReference type="Pfam" id="PF07690">
    <property type="entry name" value="MFS_1"/>
    <property type="match status" value="1"/>
</dbReference>
<evidence type="ECO:0000256" key="4">
    <source>
        <dbReference type="ARBA" id="ARBA00022989"/>
    </source>
</evidence>
<comment type="subcellular location">
    <subcellularLocation>
        <location evidence="1">Endomembrane system</location>
        <topology evidence="1">Multi-pass membrane protein</topology>
    </subcellularLocation>
</comment>
<dbReference type="GO" id="GO:0005765">
    <property type="term" value="C:lysosomal membrane"/>
    <property type="evidence" value="ECO:0007669"/>
    <property type="project" value="TreeGrafter"/>
</dbReference>
<evidence type="ECO:0000256" key="5">
    <source>
        <dbReference type="ARBA" id="ARBA00023136"/>
    </source>
</evidence>
<sequence length="191" mass="21598">MAKGKDTSLSINANERSSLLNNRLDDSIHSSRRESIRARSSSSVNEATKKQRFRDIRICYFGMFVSSIVFSITVSSLWPFLQIIDTTSEATFLGWLVAAFSIGQLIASPLIGYITNQTNKNTMPLVISTALIAASNILYAYVQSINNVGMSNKWWLMLSRFIMGIGAGLYLLHLIRSMRYIYEIFCFNYFS</sequence>
<dbReference type="AlphaFoldDB" id="A0A814V7W4"/>
<organism evidence="8 9">
    <name type="scientific">Adineta steineri</name>
    <dbReference type="NCBI Taxonomy" id="433720"/>
    <lineage>
        <taxon>Eukaryota</taxon>
        <taxon>Metazoa</taxon>
        <taxon>Spiralia</taxon>
        <taxon>Gnathifera</taxon>
        <taxon>Rotifera</taxon>
        <taxon>Eurotatoria</taxon>
        <taxon>Bdelloidea</taxon>
        <taxon>Adinetida</taxon>
        <taxon>Adinetidae</taxon>
        <taxon>Adineta</taxon>
    </lineage>
</organism>
<dbReference type="InterPro" id="IPR011701">
    <property type="entry name" value="MFS"/>
</dbReference>
<dbReference type="PROSITE" id="PS50850">
    <property type="entry name" value="MFS"/>
    <property type="match status" value="1"/>
</dbReference>
<dbReference type="GO" id="GO:0012505">
    <property type="term" value="C:endomembrane system"/>
    <property type="evidence" value="ECO:0007669"/>
    <property type="project" value="UniProtKB-SubCell"/>
</dbReference>
<keyword evidence="2" id="KW-0813">Transport</keyword>
<keyword evidence="4 6" id="KW-1133">Transmembrane helix</keyword>
<feature type="transmembrane region" description="Helical" evidence="6">
    <location>
        <begin position="154"/>
        <end position="172"/>
    </location>
</feature>
<dbReference type="InterPro" id="IPR051068">
    <property type="entry name" value="MFS_Domain-Containing_Protein"/>
</dbReference>
<dbReference type="InterPro" id="IPR036259">
    <property type="entry name" value="MFS_trans_sf"/>
</dbReference>
<name>A0A814V7W4_9BILA</name>
<dbReference type="PANTHER" id="PTHR23510:SF3">
    <property type="entry name" value="MAJOR FACILITATOR SUPERFAMILY DOMAIN-CONTAINING PROTEIN 8"/>
    <property type="match status" value="1"/>
</dbReference>
<evidence type="ECO:0000256" key="6">
    <source>
        <dbReference type="SAM" id="Phobius"/>
    </source>
</evidence>
<evidence type="ECO:0000313" key="8">
    <source>
        <dbReference type="EMBL" id="CAF1181812.1"/>
    </source>
</evidence>
<feature type="domain" description="Major facilitator superfamily (MFS) profile" evidence="7">
    <location>
        <begin position="55"/>
        <end position="191"/>
    </location>
</feature>
<dbReference type="EMBL" id="CAJNOG010000335">
    <property type="protein sequence ID" value="CAF1181812.1"/>
    <property type="molecule type" value="Genomic_DNA"/>
</dbReference>
<evidence type="ECO:0000256" key="1">
    <source>
        <dbReference type="ARBA" id="ARBA00004127"/>
    </source>
</evidence>
<evidence type="ECO:0000313" key="9">
    <source>
        <dbReference type="Proteomes" id="UP000663845"/>
    </source>
</evidence>
<dbReference type="InterPro" id="IPR020846">
    <property type="entry name" value="MFS_dom"/>
</dbReference>
<dbReference type="PANTHER" id="PTHR23510">
    <property type="entry name" value="INNER MEMBRANE TRANSPORT PROTEIN YAJR"/>
    <property type="match status" value="1"/>
</dbReference>
<gene>
    <name evidence="8" type="ORF">JYZ213_LOCUS25827</name>
</gene>
<dbReference type="Proteomes" id="UP000663845">
    <property type="component" value="Unassembled WGS sequence"/>
</dbReference>
<keyword evidence="3 6" id="KW-0812">Transmembrane</keyword>
<evidence type="ECO:0000256" key="2">
    <source>
        <dbReference type="ARBA" id="ARBA00022448"/>
    </source>
</evidence>
<reference evidence="8" key="1">
    <citation type="submission" date="2021-02" db="EMBL/GenBank/DDBJ databases">
        <authorList>
            <person name="Nowell W R."/>
        </authorList>
    </citation>
    <scope>NUCLEOTIDE SEQUENCE</scope>
</reference>
<dbReference type="SUPFAM" id="SSF103473">
    <property type="entry name" value="MFS general substrate transporter"/>
    <property type="match status" value="1"/>
</dbReference>
<evidence type="ECO:0000256" key="3">
    <source>
        <dbReference type="ARBA" id="ARBA00022692"/>
    </source>
</evidence>
<evidence type="ECO:0000259" key="7">
    <source>
        <dbReference type="PROSITE" id="PS50850"/>
    </source>
</evidence>
<proteinExistence type="predicted"/>
<comment type="caution">
    <text evidence="8">The sequence shown here is derived from an EMBL/GenBank/DDBJ whole genome shotgun (WGS) entry which is preliminary data.</text>
</comment>
<feature type="transmembrane region" description="Helical" evidence="6">
    <location>
        <begin position="125"/>
        <end position="142"/>
    </location>
</feature>
<dbReference type="Gene3D" id="1.20.1250.20">
    <property type="entry name" value="MFS general substrate transporter like domains"/>
    <property type="match status" value="1"/>
</dbReference>
<protein>
    <recommendedName>
        <fullName evidence="7">Major facilitator superfamily (MFS) profile domain-containing protein</fullName>
    </recommendedName>
</protein>
<feature type="transmembrane region" description="Helical" evidence="6">
    <location>
        <begin position="92"/>
        <end position="113"/>
    </location>
</feature>
<feature type="transmembrane region" description="Helical" evidence="6">
    <location>
        <begin position="58"/>
        <end position="80"/>
    </location>
</feature>
<keyword evidence="5 6" id="KW-0472">Membrane</keyword>